<dbReference type="Proteomes" id="UP000561438">
    <property type="component" value="Unassembled WGS sequence"/>
</dbReference>
<keyword evidence="2" id="KW-1185">Reference proteome</keyword>
<dbReference type="EMBL" id="JABWGV010000001">
    <property type="protein sequence ID" value="NVD43485.1"/>
    <property type="molecule type" value="Genomic_DNA"/>
</dbReference>
<organism evidence="1 2">
    <name type="scientific">Qipengyuania atrilutea</name>
    <dbReference type="NCBI Taxonomy" id="2744473"/>
    <lineage>
        <taxon>Bacteria</taxon>
        <taxon>Pseudomonadati</taxon>
        <taxon>Pseudomonadota</taxon>
        <taxon>Alphaproteobacteria</taxon>
        <taxon>Sphingomonadales</taxon>
        <taxon>Erythrobacteraceae</taxon>
        <taxon>Qipengyuania</taxon>
    </lineage>
</organism>
<evidence type="ECO:0000313" key="2">
    <source>
        <dbReference type="Proteomes" id="UP000561438"/>
    </source>
</evidence>
<gene>
    <name evidence="1" type="ORF">HUV48_00450</name>
</gene>
<proteinExistence type="predicted"/>
<protein>
    <submittedName>
        <fullName evidence="1">Uncharacterized protein</fullName>
    </submittedName>
</protein>
<accession>A0A850H358</accession>
<sequence>MRYTLADLRSELAQLRTDTVAGLSVVAGNTGKTARVLEDVTAESGGDAISTRTAA</sequence>
<evidence type="ECO:0000313" key="1">
    <source>
        <dbReference type="EMBL" id="NVD43485.1"/>
    </source>
</evidence>
<dbReference type="RefSeq" id="WP_176265817.1">
    <property type="nucleotide sequence ID" value="NZ_JABWGV010000001.1"/>
</dbReference>
<reference evidence="1 2" key="1">
    <citation type="submission" date="2020-06" db="EMBL/GenBank/DDBJ databases">
        <title>Altererythrobacter sp. HHU K3-1.</title>
        <authorList>
            <person name="Zhang D."/>
            <person name="Xue H."/>
        </authorList>
    </citation>
    <scope>NUCLEOTIDE SEQUENCE [LARGE SCALE GENOMIC DNA]</scope>
    <source>
        <strain evidence="1 2">HHU K3-1</strain>
    </source>
</reference>
<dbReference type="AlphaFoldDB" id="A0A850H358"/>
<comment type="caution">
    <text evidence="1">The sequence shown here is derived from an EMBL/GenBank/DDBJ whole genome shotgun (WGS) entry which is preliminary data.</text>
</comment>
<name>A0A850H358_9SPHN</name>